<organism evidence="1 2">
    <name type="scientific">Viridothelium virens</name>
    <name type="common">Speckled blister lichen</name>
    <name type="synonym">Trypethelium virens</name>
    <dbReference type="NCBI Taxonomy" id="1048519"/>
    <lineage>
        <taxon>Eukaryota</taxon>
        <taxon>Fungi</taxon>
        <taxon>Dikarya</taxon>
        <taxon>Ascomycota</taxon>
        <taxon>Pezizomycotina</taxon>
        <taxon>Dothideomycetes</taxon>
        <taxon>Dothideomycetes incertae sedis</taxon>
        <taxon>Trypetheliales</taxon>
        <taxon>Trypetheliaceae</taxon>
        <taxon>Viridothelium</taxon>
    </lineage>
</organism>
<protein>
    <submittedName>
        <fullName evidence="1">Uncharacterized protein</fullName>
    </submittedName>
</protein>
<name>A0A6A6HK10_VIRVR</name>
<dbReference type="OrthoDB" id="5408618at2759"/>
<evidence type="ECO:0000313" key="1">
    <source>
        <dbReference type="EMBL" id="KAF2238222.1"/>
    </source>
</evidence>
<proteinExistence type="predicted"/>
<evidence type="ECO:0000313" key="2">
    <source>
        <dbReference type="Proteomes" id="UP000800092"/>
    </source>
</evidence>
<keyword evidence="2" id="KW-1185">Reference proteome</keyword>
<dbReference type="EMBL" id="ML991776">
    <property type="protein sequence ID" value="KAF2238222.1"/>
    <property type="molecule type" value="Genomic_DNA"/>
</dbReference>
<accession>A0A6A6HK10</accession>
<gene>
    <name evidence="1" type="ORF">EV356DRAFT_529223</name>
</gene>
<reference evidence="1" key="1">
    <citation type="journal article" date="2020" name="Stud. Mycol.">
        <title>101 Dothideomycetes genomes: a test case for predicting lifestyles and emergence of pathogens.</title>
        <authorList>
            <person name="Haridas S."/>
            <person name="Albert R."/>
            <person name="Binder M."/>
            <person name="Bloem J."/>
            <person name="Labutti K."/>
            <person name="Salamov A."/>
            <person name="Andreopoulos B."/>
            <person name="Baker S."/>
            <person name="Barry K."/>
            <person name="Bills G."/>
            <person name="Bluhm B."/>
            <person name="Cannon C."/>
            <person name="Castanera R."/>
            <person name="Culley D."/>
            <person name="Daum C."/>
            <person name="Ezra D."/>
            <person name="Gonzalez J."/>
            <person name="Henrissat B."/>
            <person name="Kuo A."/>
            <person name="Liang C."/>
            <person name="Lipzen A."/>
            <person name="Lutzoni F."/>
            <person name="Magnuson J."/>
            <person name="Mondo S."/>
            <person name="Nolan M."/>
            <person name="Ohm R."/>
            <person name="Pangilinan J."/>
            <person name="Park H.-J."/>
            <person name="Ramirez L."/>
            <person name="Alfaro M."/>
            <person name="Sun H."/>
            <person name="Tritt A."/>
            <person name="Yoshinaga Y."/>
            <person name="Zwiers L.-H."/>
            <person name="Turgeon B."/>
            <person name="Goodwin S."/>
            <person name="Spatafora J."/>
            <person name="Crous P."/>
            <person name="Grigoriev I."/>
        </authorList>
    </citation>
    <scope>NUCLEOTIDE SEQUENCE</scope>
    <source>
        <strain evidence="1">Tuck. ex Michener</strain>
    </source>
</reference>
<dbReference type="Proteomes" id="UP000800092">
    <property type="component" value="Unassembled WGS sequence"/>
</dbReference>
<dbReference type="AlphaFoldDB" id="A0A6A6HK10"/>
<sequence length="125" mass="13989">MASRDKRRNHGFPWLKSRCFVYDCESVKLEVCNEKTVAESRGFQKISLKPRQRHVTLFMTPEEGNAELKTEGGNNNLLFATLDLEGEGLIDKLHMMTGGLRTLYVSQGKETAYLGEQGALVHAGS</sequence>